<name>A0A402AC30_9CHLR</name>
<dbReference type="EMBL" id="BIFS01000001">
    <property type="protein sequence ID" value="GCE16641.1"/>
    <property type="molecule type" value="Genomic_DNA"/>
</dbReference>
<accession>A0A402AC30</accession>
<keyword evidence="3" id="KW-0472">Membrane</keyword>
<evidence type="ECO:0000313" key="5">
    <source>
        <dbReference type="Proteomes" id="UP000287188"/>
    </source>
</evidence>
<dbReference type="Proteomes" id="UP000287188">
    <property type="component" value="Unassembled WGS sequence"/>
</dbReference>
<evidence type="ECO:0000256" key="3">
    <source>
        <dbReference type="SAM" id="Phobius"/>
    </source>
</evidence>
<evidence type="ECO:0000256" key="1">
    <source>
        <dbReference type="SAM" id="Coils"/>
    </source>
</evidence>
<dbReference type="RefSeq" id="WP_126548495.1">
    <property type="nucleotide sequence ID" value="NZ_BIFS01000001.1"/>
</dbReference>
<reference evidence="5" key="1">
    <citation type="submission" date="2018-12" db="EMBL/GenBank/DDBJ databases">
        <title>Tengunoibacter tsumagoiensis gen. nov., sp. nov., Dictyobacter kobayashii sp. nov., D. alpinus sp. nov., and D. joshuensis sp. nov. and description of Dictyobacteraceae fam. nov. within the order Ktedonobacterales isolated from Tengu-no-mugimeshi.</title>
        <authorList>
            <person name="Wang C.M."/>
            <person name="Zheng Y."/>
            <person name="Sakai Y."/>
            <person name="Toyoda A."/>
            <person name="Minakuchi Y."/>
            <person name="Abe K."/>
            <person name="Yokota A."/>
            <person name="Yabe S."/>
        </authorList>
    </citation>
    <scope>NUCLEOTIDE SEQUENCE [LARGE SCALE GENOMIC DNA]</scope>
    <source>
        <strain evidence="5">Uno11</strain>
    </source>
</reference>
<feature type="coiled-coil region" evidence="1">
    <location>
        <begin position="220"/>
        <end position="254"/>
    </location>
</feature>
<feature type="coiled-coil region" evidence="1">
    <location>
        <begin position="81"/>
        <end position="115"/>
    </location>
</feature>
<dbReference type="OrthoDB" id="153748at2"/>
<feature type="region of interest" description="Disordered" evidence="2">
    <location>
        <begin position="47"/>
        <end position="68"/>
    </location>
</feature>
<feature type="transmembrane region" description="Helical" evidence="3">
    <location>
        <begin position="308"/>
        <end position="328"/>
    </location>
</feature>
<keyword evidence="5" id="KW-1185">Reference proteome</keyword>
<protein>
    <submittedName>
        <fullName evidence="4">Uncharacterized protein</fullName>
    </submittedName>
</protein>
<gene>
    <name evidence="4" type="ORF">KDK_04410</name>
</gene>
<comment type="caution">
    <text evidence="4">The sequence shown here is derived from an EMBL/GenBank/DDBJ whole genome shotgun (WGS) entry which is preliminary data.</text>
</comment>
<keyword evidence="1" id="KW-0175">Coiled coil</keyword>
<dbReference type="AlphaFoldDB" id="A0A402AC30"/>
<keyword evidence="3" id="KW-1133">Transmembrane helix</keyword>
<proteinExistence type="predicted"/>
<feature type="transmembrane region" description="Helical" evidence="3">
    <location>
        <begin position="279"/>
        <end position="302"/>
    </location>
</feature>
<keyword evidence="3" id="KW-0812">Transmembrane</keyword>
<sequence length="350" mass="39984">MFSSEEISQTTGALENLPEALEKLSQTTDALEKLPRTFDHRSALNEGRQQILQQKQSDKNTDTLPPLGAEAPAVKISWRQMVQLREENQRLRATLDELQGTMQQLSDEKTQLQARFEAEIAVIHSGHQQDIAHYQTHLLELMDERNRLYDEYSALNVVQQDFAQRFERSVDEEIQQRLEALAQVLDTSDAGFELPDALQRFVQTVGLQARSDGDRYLAEVVHLKREVERMAESLDKERQRLDDERRQLITLQQSASEQAQLRQKTLDARFRARWKAISLSTSAGLLLLLIVLQFVCMALFHIPLAGTVTLALLMPILFCALIAIIMASPPVQILKYVRDSVPRRKKIMAS</sequence>
<organism evidence="4 5">
    <name type="scientific">Dictyobacter kobayashii</name>
    <dbReference type="NCBI Taxonomy" id="2014872"/>
    <lineage>
        <taxon>Bacteria</taxon>
        <taxon>Bacillati</taxon>
        <taxon>Chloroflexota</taxon>
        <taxon>Ktedonobacteria</taxon>
        <taxon>Ktedonobacterales</taxon>
        <taxon>Dictyobacteraceae</taxon>
        <taxon>Dictyobacter</taxon>
    </lineage>
</organism>
<evidence type="ECO:0000313" key="4">
    <source>
        <dbReference type="EMBL" id="GCE16641.1"/>
    </source>
</evidence>
<evidence type="ECO:0000256" key="2">
    <source>
        <dbReference type="SAM" id="MobiDB-lite"/>
    </source>
</evidence>